<dbReference type="AlphaFoldDB" id="A0A1M2VRR9"/>
<evidence type="ECO:0000313" key="1">
    <source>
        <dbReference type="EMBL" id="OJT10285.1"/>
    </source>
</evidence>
<dbReference type="OrthoDB" id="2750748at2759"/>
<dbReference type="STRING" id="154538.A0A1M2VRR9"/>
<dbReference type="EMBL" id="MNAD01000792">
    <property type="protein sequence ID" value="OJT10285.1"/>
    <property type="molecule type" value="Genomic_DNA"/>
</dbReference>
<organism evidence="1 2">
    <name type="scientific">Trametes pubescens</name>
    <name type="common">White-rot fungus</name>
    <dbReference type="NCBI Taxonomy" id="154538"/>
    <lineage>
        <taxon>Eukaryota</taxon>
        <taxon>Fungi</taxon>
        <taxon>Dikarya</taxon>
        <taxon>Basidiomycota</taxon>
        <taxon>Agaricomycotina</taxon>
        <taxon>Agaricomycetes</taxon>
        <taxon>Polyporales</taxon>
        <taxon>Polyporaceae</taxon>
        <taxon>Trametes</taxon>
    </lineage>
</organism>
<gene>
    <name evidence="1" type="ORF">TRAPUB_13202</name>
</gene>
<protein>
    <recommendedName>
        <fullName evidence="3">F-box domain-containing protein</fullName>
    </recommendedName>
</protein>
<evidence type="ECO:0000313" key="2">
    <source>
        <dbReference type="Proteomes" id="UP000184267"/>
    </source>
</evidence>
<reference evidence="1 2" key="1">
    <citation type="submission" date="2016-10" db="EMBL/GenBank/DDBJ databases">
        <title>Genome sequence of the basidiomycete white-rot fungus Trametes pubescens.</title>
        <authorList>
            <person name="Makela M.R."/>
            <person name="Granchi Z."/>
            <person name="Peng M."/>
            <person name="De Vries R.P."/>
            <person name="Grigoriev I."/>
            <person name="Riley R."/>
            <person name="Hilden K."/>
        </authorList>
    </citation>
    <scope>NUCLEOTIDE SEQUENCE [LARGE SCALE GENOMIC DNA]</scope>
    <source>
        <strain evidence="1 2">FBCC735</strain>
    </source>
</reference>
<comment type="caution">
    <text evidence="1">The sequence shown here is derived from an EMBL/GenBank/DDBJ whole genome shotgun (WGS) entry which is preliminary data.</text>
</comment>
<dbReference type="OMA" id="RDSYWPC"/>
<name>A0A1M2VRR9_TRAPU</name>
<sequence>MEVSVEDLDAIAIPPLTSLTYRLNDFRADPRWLPTERAVLTFFLEKVSQSLRSLTMSSESAPSDVLRDSYWPCLRDLIMCGEAAPHLETPYVITLGNMSELRSLKLGLTLRPGVTAPIIWPSGYDVACPWPHLQSFTICHPNLEDEVYRHLPPTLQRLLLCSYPYHRDIIWEISNGICERELQSSLLTASEMLELLGRCQIPDLTELAMEFLADDQESDLLQFLPHAFPRLTSLAVNIYRTEDVSDDTLVPSIARDLAPLADLTTLRMHLGLMPTLDTLILLRQPAGINCIDTKRSPTAAEERHKAACNRAAQTFAETLAPSLRSIFLLHPARSEPHWMQYRIIPGKRLRHKEHSRGGKSYELRMYQYARGIIRAAVEGSDRAM</sequence>
<dbReference type="Proteomes" id="UP000184267">
    <property type="component" value="Unassembled WGS sequence"/>
</dbReference>
<evidence type="ECO:0008006" key="3">
    <source>
        <dbReference type="Google" id="ProtNLM"/>
    </source>
</evidence>
<accession>A0A1M2VRR9</accession>
<proteinExistence type="predicted"/>
<keyword evidence="2" id="KW-1185">Reference proteome</keyword>